<keyword evidence="8" id="KW-0723">Serine/threonine-protein kinase</keyword>
<dbReference type="SUPFAM" id="SSF56112">
    <property type="entry name" value="Protein kinase-like (PK-like)"/>
    <property type="match status" value="1"/>
</dbReference>
<evidence type="ECO:0000259" key="7">
    <source>
        <dbReference type="PROSITE" id="PS50011"/>
    </source>
</evidence>
<dbReference type="PROSITE" id="PS50005">
    <property type="entry name" value="TPR"/>
    <property type="match status" value="1"/>
</dbReference>
<dbReference type="InterPro" id="IPR008271">
    <property type="entry name" value="Ser/Thr_kinase_AS"/>
</dbReference>
<dbReference type="InterPro" id="IPR019734">
    <property type="entry name" value="TPR_rpt"/>
</dbReference>
<evidence type="ECO:0000256" key="3">
    <source>
        <dbReference type="ARBA" id="ARBA00022777"/>
    </source>
</evidence>
<keyword evidence="9" id="KW-1185">Reference proteome</keyword>
<name>A0ABU1W4X0_9GAMM</name>
<dbReference type="Gene3D" id="3.30.200.20">
    <property type="entry name" value="Phosphorylase Kinase, domain 1"/>
    <property type="match status" value="1"/>
</dbReference>
<reference evidence="8 9" key="1">
    <citation type="submission" date="2023-07" db="EMBL/GenBank/DDBJ databases">
        <title>Sorghum-associated microbial communities from plants grown in Nebraska, USA.</title>
        <authorList>
            <person name="Schachtman D."/>
        </authorList>
    </citation>
    <scope>NUCLEOTIDE SEQUENCE [LARGE SCALE GENOMIC DNA]</scope>
    <source>
        <strain evidence="8 9">4138</strain>
    </source>
</reference>
<evidence type="ECO:0000256" key="4">
    <source>
        <dbReference type="ARBA" id="ARBA00022840"/>
    </source>
</evidence>
<gene>
    <name evidence="8" type="ORF">J2W69_003997</name>
</gene>
<feature type="coiled-coil region" evidence="6">
    <location>
        <begin position="531"/>
        <end position="558"/>
    </location>
</feature>
<sequence>MQDINPFAASMTGFAHKLLSDNAETDCYPNLCGRRFGAYEAERLLSKTIMSVVYLAKRVDGLYQQIAVLKVLRADVVMDQRAGFMREWNTLAMLRHKNIAQLYDAGVSEDGLPFMLMEYVYGEPITRYCNRKRLSVVQRIALLRQVLDALSYAHVNLIVHQDIKPANVLVTPDREVKVLDFGIADALSQGGHSSTLGGGLVYTPSYASPEQRQGIRGLVTTDIWQAGLLLQELLTGSKATPTYNTAESASNPSAALLQMFDQKTIFSKRRIAAQRSATIQQFRITLASDLIAIINKAMTPEADNRYQSASSLQDDLHRYCHFYPVSATGKRCWRFNALLFIKRNFRGVITVALTTLMTACALWYHIDNITRLQAESELRANRHAAAFDYINNMITSYDPSRASSREHAIVDMLDNALNLLVEKPIKDIWVHESIKSVIARTYINNNDPKKALSILLTVNPVLEQEDPDLYWLSQVRLGKTLMLLNQYDQAKVILERTLSPQFGLQWLQGDKIRYLNTLADLARVYLFTAYFGQAQQLIQLLNTELAELEADAATHTLRNTLPANYKSLSSYYRDLAIVYGGTGGVALMLNSFDDAYASFNKALSLLPTALPVTFDWLRTGYLESLIYSNKYAEAWQVYSDLEFEIGADKIVAGHITLTLMRGLLLAKTGHEAEALHVIENVTKVHQRPPKYVPFFVAEIYSALGDCRRAKVEYEKFVHSFHESERDNGYLKSMQGRAANSGCL</sequence>
<dbReference type="Gene3D" id="1.25.40.10">
    <property type="entry name" value="Tetratricopeptide repeat domain"/>
    <property type="match status" value="1"/>
</dbReference>
<evidence type="ECO:0000256" key="5">
    <source>
        <dbReference type="PROSITE-ProRule" id="PRU00339"/>
    </source>
</evidence>
<keyword evidence="5" id="KW-0802">TPR repeat</keyword>
<keyword evidence="1" id="KW-0808">Transferase</keyword>
<evidence type="ECO:0000256" key="1">
    <source>
        <dbReference type="ARBA" id="ARBA00022679"/>
    </source>
</evidence>
<dbReference type="Gene3D" id="1.10.510.10">
    <property type="entry name" value="Transferase(Phosphotransferase) domain 1"/>
    <property type="match status" value="1"/>
</dbReference>
<dbReference type="PROSITE" id="PS50011">
    <property type="entry name" value="PROTEIN_KINASE_DOM"/>
    <property type="match status" value="1"/>
</dbReference>
<dbReference type="GO" id="GO:0004674">
    <property type="term" value="F:protein serine/threonine kinase activity"/>
    <property type="evidence" value="ECO:0007669"/>
    <property type="project" value="UniProtKB-KW"/>
</dbReference>
<keyword evidence="3 8" id="KW-0418">Kinase</keyword>
<dbReference type="InterPro" id="IPR011009">
    <property type="entry name" value="Kinase-like_dom_sf"/>
</dbReference>
<dbReference type="EMBL" id="JAVDWR010000027">
    <property type="protein sequence ID" value="MDR7123014.1"/>
    <property type="molecule type" value="Genomic_DNA"/>
</dbReference>
<dbReference type="CDD" id="cd14014">
    <property type="entry name" value="STKc_PknB_like"/>
    <property type="match status" value="1"/>
</dbReference>
<feature type="domain" description="Protein kinase" evidence="7">
    <location>
        <begin position="39"/>
        <end position="320"/>
    </location>
</feature>
<keyword evidence="2" id="KW-0547">Nucleotide-binding</keyword>
<proteinExistence type="predicted"/>
<organism evidence="8 9">
    <name type="scientific">Rheinheimera soli</name>
    <dbReference type="NCBI Taxonomy" id="443616"/>
    <lineage>
        <taxon>Bacteria</taxon>
        <taxon>Pseudomonadati</taxon>
        <taxon>Pseudomonadota</taxon>
        <taxon>Gammaproteobacteria</taxon>
        <taxon>Chromatiales</taxon>
        <taxon>Chromatiaceae</taxon>
        <taxon>Rheinheimera</taxon>
    </lineage>
</organism>
<dbReference type="RefSeq" id="WP_310281784.1">
    <property type="nucleotide sequence ID" value="NZ_JAVDWR010000027.1"/>
</dbReference>
<keyword evidence="6" id="KW-0175">Coiled coil</keyword>
<evidence type="ECO:0000256" key="2">
    <source>
        <dbReference type="ARBA" id="ARBA00022741"/>
    </source>
</evidence>
<evidence type="ECO:0000313" key="8">
    <source>
        <dbReference type="EMBL" id="MDR7123014.1"/>
    </source>
</evidence>
<dbReference type="PANTHER" id="PTHR43289">
    <property type="entry name" value="MITOGEN-ACTIVATED PROTEIN KINASE KINASE KINASE 20-RELATED"/>
    <property type="match status" value="1"/>
</dbReference>
<dbReference type="InterPro" id="IPR000719">
    <property type="entry name" value="Prot_kinase_dom"/>
</dbReference>
<accession>A0ABU1W4X0</accession>
<comment type="caution">
    <text evidence="8">The sequence shown here is derived from an EMBL/GenBank/DDBJ whole genome shotgun (WGS) entry which is preliminary data.</text>
</comment>
<feature type="repeat" description="TPR" evidence="5">
    <location>
        <begin position="576"/>
        <end position="609"/>
    </location>
</feature>
<dbReference type="SUPFAM" id="SSF48452">
    <property type="entry name" value="TPR-like"/>
    <property type="match status" value="2"/>
</dbReference>
<dbReference type="SMART" id="SM00220">
    <property type="entry name" value="S_TKc"/>
    <property type="match status" value="1"/>
</dbReference>
<dbReference type="InterPro" id="IPR011990">
    <property type="entry name" value="TPR-like_helical_dom_sf"/>
</dbReference>
<dbReference type="PANTHER" id="PTHR43289:SF34">
    <property type="entry name" value="SERINE_THREONINE-PROTEIN KINASE YBDM-RELATED"/>
    <property type="match status" value="1"/>
</dbReference>
<dbReference type="Pfam" id="PF00069">
    <property type="entry name" value="Pkinase"/>
    <property type="match status" value="1"/>
</dbReference>
<dbReference type="PROSITE" id="PS00108">
    <property type="entry name" value="PROTEIN_KINASE_ST"/>
    <property type="match status" value="1"/>
</dbReference>
<dbReference type="Proteomes" id="UP001257909">
    <property type="component" value="Unassembled WGS sequence"/>
</dbReference>
<evidence type="ECO:0000256" key="6">
    <source>
        <dbReference type="SAM" id="Coils"/>
    </source>
</evidence>
<evidence type="ECO:0000313" key="9">
    <source>
        <dbReference type="Proteomes" id="UP001257909"/>
    </source>
</evidence>
<protein>
    <submittedName>
        <fullName evidence="8">Serine/threonine protein kinase</fullName>
    </submittedName>
</protein>
<keyword evidence="4" id="KW-0067">ATP-binding</keyword>